<proteinExistence type="predicted"/>
<accession>A0A080M051</accession>
<dbReference type="EMBL" id="JDVG02000018">
    <property type="protein sequence ID" value="KFB74548.1"/>
    <property type="molecule type" value="Genomic_DNA"/>
</dbReference>
<keyword evidence="3" id="KW-0328">Glycosyltransferase</keyword>
<dbReference type="EC" id="2.4.1.289" evidence="3"/>
<dbReference type="SUPFAM" id="SSF53448">
    <property type="entry name" value="Nucleotide-diphospho-sugar transferases"/>
    <property type="match status" value="1"/>
</dbReference>
<feature type="transmembrane region" description="Helical" evidence="1">
    <location>
        <begin position="254"/>
        <end position="277"/>
    </location>
</feature>
<comment type="caution">
    <text evidence="3">The sequence shown here is derived from an EMBL/GenBank/DDBJ whole genome shotgun (WGS) entry which is preliminary data.</text>
</comment>
<keyword evidence="3" id="KW-0808">Transferase</keyword>
<feature type="domain" description="Glycosyltransferase 2-like" evidence="2">
    <location>
        <begin position="13"/>
        <end position="117"/>
    </location>
</feature>
<evidence type="ECO:0000259" key="2">
    <source>
        <dbReference type="Pfam" id="PF00535"/>
    </source>
</evidence>
<dbReference type="Gene3D" id="3.90.550.10">
    <property type="entry name" value="Spore Coat Polysaccharide Biosynthesis Protein SpsA, Chain A"/>
    <property type="match status" value="1"/>
</dbReference>
<dbReference type="Proteomes" id="UP000020077">
    <property type="component" value="Unassembled WGS sequence"/>
</dbReference>
<keyword evidence="1" id="KW-0472">Membrane</keyword>
<evidence type="ECO:0000313" key="3">
    <source>
        <dbReference type="EMBL" id="KFB74548.1"/>
    </source>
</evidence>
<dbReference type="AlphaFoldDB" id="A0A080M051"/>
<dbReference type="CDD" id="cd04186">
    <property type="entry name" value="GT_2_like_c"/>
    <property type="match status" value="1"/>
</dbReference>
<sequence>MSDLLNEKWPKVTVIIVNWNGERFLDRCLSALLAQTVAPHEIIVVDNASSDGSLDLVRRFPSVRLLAQDRNLGFARGNNLAIEEAAAESEWIALLNPDAFVEPRWLEALLSATRDYPAFEVFASKLVSAADPAVLDGAGDAYHVSGLVWRRGHGAPVASVSEQVREEFSPCAAAALYQRRILVEAGGFDEDYFCYLEDLDLGFRLRLAGYRCLYVSASVAHHVGSGTTSGQHSDFAVYHGHRNLVWTYVKNMPWLLFWAFLPLHLAMNLVTLTVFTWRGQGLTMLRAKRDALKGIPKMWWKRRSIQSSRIATVREIWRLMDKSIIPIRRINICDYRNKCRR</sequence>
<dbReference type="Pfam" id="PF00535">
    <property type="entry name" value="Glycos_transf_2"/>
    <property type="match status" value="1"/>
</dbReference>
<evidence type="ECO:0000256" key="1">
    <source>
        <dbReference type="SAM" id="Phobius"/>
    </source>
</evidence>
<protein>
    <submittedName>
        <fullName evidence="3">N-acetylglucosaminyl-diphospho-decaprenol L-rhamnosyltransferase</fullName>
        <ecNumber evidence="3">2.4.1.289</ecNumber>
    </submittedName>
</protein>
<gene>
    <name evidence="3" type="primary">wbbL_1</name>
    <name evidence="3" type="ORF">AW09_000128</name>
</gene>
<keyword evidence="1" id="KW-1133">Transmembrane helix</keyword>
<dbReference type="InterPro" id="IPR001173">
    <property type="entry name" value="Glyco_trans_2-like"/>
</dbReference>
<keyword evidence="1" id="KW-0812">Transmembrane</keyword>
<evidence type="ECO:0000313" key="4">
    <source>
        <dbReference type="Proteomes" id="UP000020077"/>
    </source>
</evidence>
<reference evidence="3 4" key="1">
    <citation type="submission" date="2014-02" db="EMBL/GenBank/DDBJ databases">
        <title>Expanding our view of genomic diversity in Candidatus Accumulibacter clades.</title>
        <authorList>
            <person name="Skennerton C.T."/>
            <person name="Barr J.J."/>
            <person name="Slater F.R."/>
            <person name="Bond P.L."/>
            <person name="Tyson G.W."/>
        </authorList>
    </citation>
    <scope>NUCLEOTIDE SEQUENCE [LARGE SCALE GENOMIC DNA]</scope>
    <source>
        <strain evidence="4">BA-91</strain>
    </source>
</reference>
<dbReference type="PANTHER" id="PTHR43179">
    <property type="entry name" value="RHAMNOSYLTRANSFERASE WBBL"/>
    <property type="match status" value="1"/>
</dbReference>
<dbReference type="InterPro" id="IPR029044">
    <property type="entry name" value="Nucleotide-diphossugar_trans"/>
</dbReference>
<dbReference type="PANTHER" id="PTHR43179:SF11">
    <property type="entry name" value="GLYCOSYL TRANSFERASE"/>
    <property type="match status" value="1"/>
</dbReference>
<dbReference type="GO" id="GO:0102096">
    <property type="term" value="F:decaprenyl-N-acetyl-alpha-D-glucosaminyl-pyrophosphate:dTDP-alpha-L-rhamnose rhamnosyltransferase activity"/>
    <property type="evidence" value="ECO:0007669"/>
    <property type="project" value="UniProtKB-EC"/>
</dbReference>
<organism evidence="3 4">
    <name type="scientific">Candidatus Accumulibacter phosphatis</name>
    <dbReference type="NCBI Taxonomy" id="327160"/>
    <lineage>
        <taxon>Bacteria</taxon>
        <taxon>Pseudomonadati</taxon>
        <taxon>Pseudomonadota</taxon>
        <taxon>Betaproteobacteria</taxon>
        <taxon>Candidatus Accumulibacter</taxon>
    </lineage>
</organism>
<name>A0A080M051_9PROT</name>